<evidence type="ECO:0000259" key="2">
    <source>
        <dbReference type="Pfam" id="PF13937"/>
    </source>
</evidence>
<feature type="domain" description="Sodium symporter small subunit" evidence="2">
    <location>
        <begin position="11"/>
        <end position="81"/>
    </location>
</feature>
<dbReference type="EMBL" id="FXUL01000006">
    <property type="protein sequence ID" value="SMP60117.1"/>
    <property type="molecule type" value="Genomic_DNA"/>
</dbReference>
<evidence type="ECO:0000313" key="4">
    <source>
        <dbReference type="Proteomes" id="UP001158049"/>
    </source>
</evidence>
<sequence>MPHREFQRRAALWRRIQRLTLLLLAVWFGVTFAAIFFARELAGLTLFGWSVSFYLAAQGALLVYLAIVGIYALAMRSLDAQRGNDSHGG</sequence>
<organism evidence="3 4">
    <name type="scientific">Noviherbaspirillum suwonense</name>
    <dbReference type="NCBI Taxonomy" id="1224511"/>
    <lineage>
        <taxon>Bacteria</taxon>
        <taxon>Pseudomonadati</taxon>
        <taxon>Pseudomonadota</taxon>
        <taxon>Betaproteobacteria</taxon>
        <taxon>Burkholderiales</taxon>
        <taxon>Oxalobacteraceae</taxon>
        <taxon>Noviherbaspirillum</taxon>
    </lineage>
</organism>
<evidence type="ECO:0000256" key="1">
    <source>
        <dbReference type="SAM" id="Phobius"/>
    </source>
</evidence>
<dbReference type="InterPro" id="IPR019886">
    <property type="entry name" value="Na_symporter_ssu"/>
</dbReference>
<feature type="transmembrane region" description="Helical" evidence="1">
    <location>
        <begin position="51"/>
        <end position="74"/>
    </location>
</feature>
<protein>
    <submittedName>
        <fullName evidence="3">Solute:sodium symporter small subunit</fullName>
    </submittedName>
</protein>
<dbReference type="Pfam" id="PF13937">
    <property type="entry name" value="DUF4212"/>
    <property type="match status" value="1"/>
</dbReference>
<keyword evidence="4" id="KW-1185">Reference proteome</keyword>
<dbReference type="NCBIfam" id="TIGR03647">
    <property type="entry name" value="Na_symport_sm"/>
    <property type="match status" value="1"/>
</dbReference>
<dbReference type="RefSeq" id="WP_283442320.1">
    <property type="nucleotide sequence ID" value="NZ_FXUL01000006.1"/>
</dbReference>
<proteinExistence type="predicted"/>
<evidence type="ECO:0000313" key="3">
    <source>
        <dbReference type="EMBL" id="SMP60117.1"/>
    </source>
</evidence>
<comment type="caution">
    <text evidence="3">The sequence shown here is derived from an EMBL/GenBank/DDBJ whole genome shotgun (WGS) entry which is preliminary data.</text>
</comment>
<dbReference type="Proteomes" id="UP001158049">
    <property type="component" value="Unassembled WGS sequence"/>
</dbReference>
<reference evidence="3 4" key="1">
    <citation type="submission" date="2017-05" db="EMBL/GenBank/DDBJ databases">
        <authorList>
            <person name="Varghese N."/>
            <person name="Submissions S."/>
        </authorList>
    </citation>
    <scope>NUCLEOTIDE SEQUENCE [LARGE SCALE GENOMIC DNA]</scope>
    <source>
        <strain evidence="3 4">DSM 26001</strain>
    </source>
</reference>
<keyword evidence="1" id="KW-0472">Membrane</keyword>
<gene>
    <name evidence="3" type="ORF">SAMN06295970_106222</name>
</gene>
<name>A0ABY1Q5A7_9BURK</name>
<accession>A0ABY1Q5A7</accession>
<keyword evidence="1" id="KW-0812">Transmembrane</keyword>
<feature type="transmembrane region" description="Helical" evidence="1">
    <location>
        <begin position="21"/>
        <end position="39"/>
    </location>
</feature>
<keyword evidence="1" id="KW-1133">Transmembrane helix</keyword>